<dbReference type="EMBL" id="UFQS01002209">
    <property type="protein sequence ID" value="SSX13501.1"/>
    <property type="molecule type" value="Genomic_DNA"/>
</dbReference>
<evidence type="ECO:0000256" key="5">
    <source>
        <dbReference type="SAM" id="SignalP"/>
    </source>
</evidence>
<proteinExistence type="inferred from homology"/>
<keyword evidence="5" id="KW-0732">Signal</keyword>
<dbReference type="InterPro" id="IPR038765">
    <property type="entry name" value="Papain-like_cys_pep_sf"/>
</dbReference>
<sequence length="388" mass="43243">MKFKHVKIIFIFFSSQILDCSSQGGGQIALRTALTSLTNTLSALLSGTASNEQPKPPSNRSKNIRESLISDLKTFESADSLFKEFGLSKAPSAADRLLFKEEKIKIDKWNKEFVEGKQNVFLKFTEKTFKKLTNFGLIRKNMLKEVVGRVKRFTGFMKCSFKYPLSIVLPENFSWRSKIEFPVRDQGLCGACWATSGIAALEYYNYIQYNNTNRLSVQQSVDCSTLGYGCEGGFPTDVFDLCLESGIVSESSYQYTKEEGQCKNTNLMPKVMNSTAFRSYCVVNAVNEDQIAYIVMKYGPVPAAVCATGFTFEHYAGGVLTPKDCTCEPDHAILIVGFGKDPITGLKYWECKNSWSSGWGEAGYFKIQFGVGCCSLLEIPEAIIVARP</sequence>
<accession>A0A336MTX1</accession>
<dbReference type="GO" id="GO:0008234">
    <property type="term" value="F:cysteine-type peptidase activity"/>
    <property type="evidence" value="ECO:0007669"/>
    <property type="project" value="UniProtKB-KW"/>
</dbReference>
<evidence type="ECO:0000256" key="1">
    <source>
        <dbReference type="ARBA" id="ARBA00008455"/>
    </source>
</evidence>
<dbReference type="EMBL" id="UFQT01002209">
    <property type="protein sequence ID" value="SSX32931.1"/>
    <property type="molecule type" value="Genomic_DNA"/>
</dbReference>
<dbReference type="InterPro" id="IPR000169">
    <property type="entry name" value="Pept_cys_AS"/>
</dbReference>
<dbReference type="VEuPathDB" id="VectorBase:CSON005675"/>
<reference evidence="8" key="2">
    <citation type="submission" date="2018-07" db="EMBL/GenBank/DDBJ databases">
        <authorList>
            <person name="Quirk P.G."/>
            <person name="Krulwich T.A."/>
        </authorList>
    </citation>
    <scope>NUCLEOTIDE SEQUENCE</scope>
</reference>
<dbReference type="InterPro" id="IPR039417">
    <property type="entry name" value="Peptidase_C1A_papain-like"/>
</dbReference>
<dbReference type="CDD" id="cd02248">
    <property type="entry name" value="Peptidase_C1A"/>
    <property type="match status" value="1"/>
</dbReference>
<dbReference type="SUPFAM" id="SSF54001">
    <property type="entry name" value="Cysteine proteinases"/>
    <property type="match status" value="1"/>
</dbReference>
<keyword evidence="3" id="KW-0378">Hydrolase</keyword>
<evidence type="ECO:0000259" key="6">
    <source>
        <dbReference type="SMART" id="SM00645"/>
    </source>
</evidence>
<dbReference type="InterPro" id="IPR013128">
    <property type="entry name" value="Peptidase_C1A"/>
</dbReference>
<dbReference type="GO" id="GO:0006508">
    <property type="term" value="P:proteolysis"/>
    <property type="evidence" value="ECO:0007669"/>
    <property type="project" value="UniProtKB-KW"/>
</dbReference>
<evidence type="ECO:0000313" key="8">
    <source>
        <dbReference type="EMBL" id="SSX32931.1"/>
    </source>
</evidence>
<evidence type="ECO:0000256" key="3">
    <source>
        <dbReference type="ARBA" id="ARBA00022801"/>
    </source>
</evidence>
<feature type="signal peptide" evidence="5">
    <location>
        <begin position="1"/>
        <end position="22"/>
    </location>
</feature>
<dbReference type="PROSITE" id="PS00139">
    <property type="entry name" value="THIOL_PROTEASE_CYS"/>
    <property type="match status" value="1"/>
</dbReference>
<dbReference type="PRINTS" id="PR00705">
    <property type="entry name" value="PAPAIN"/>
</dbReference>
<keyword evidence="4" id="KW-0788">Thiol protease</keyword>
<evidence type="ECO:0000256" key="4">
    <source>
        <dbReference type="ARBA" id="ARBA00022807"/>
    </source>
</evidence>
<comment type="similarity">
    <text evidence="1">Belongs to the peptidase C1 family.</text>
</comment>
<keyword evidence="2" id="KW-0645">Protease</keyword>
<dbReference type="PANTHER" id="PTHR12411">
    <property type="entry name" value="CYSTEINE PROTEASE FAMILY C1-RELATED"/>
    <property type="match status" value="1"/>
</dbReference>
<feature type="chain" id="PRO_5033343300" evidence="5">
    <location>
        <begin position="23"/>
        <end position="388"/>
    </location>
</feature>
<name>A0A336MTX1_CULSO</name>
<evidence type="ECO:0000313" key="7">
    <source>
        <dbReference type="EMBL" id="SSX13501.1"/>
    </source>
</evidence>
<dbReference type="Pfam" id="PF00112">
    <property type="entry name" value="Peptidase_C1"/>
    <property type="match status" value="1"/>
</dbReference>
<dbReference type="AlphaFoldDB" id="A0A336MTX1"/>
<dbReference type="InterPro" id="IPR000668">
    <property type="entry name" value="Peptidase_C1A_C"/>
</dbReference>
<protein>
    <submittedName>
        <fullName evidence="8">CSON005675 protein</fullName>
    </submittedName>
</protein>
<reference evidence="7" key="1">
    <citation type="submission" date="2018-04" db="EMBL/GenBank/DDBJ databases">
        <authorList>
            <person name="Go L.Y."/>
            <person name="Mitchell J.A."/>
        </authorList>
    </citation>
    <scope>NUCLEOTIDE SEQUENCE</scope>
    <source>
        <tissue evidence="7">Whole organism</tissue>
    </source>
</reference>
<gene>
    <name evidence="8" type="primary">CSON005675</name>
</gene>
<dbReference type="SMART" id="SM00645">
    <property type="entry name" value="Pept_C1"/>
    <property type="match status" value="1"/>
</dbReference>
<organism evidence="8">
    <name type="scientific">Culicoides sonorensis</name>
    <name type="common">Biting midge</name>
    <dbReference type="NCBI Taxonomy" id="179676"/>
    <lineage>
        <taxon>Eukaryota</taxon>
        <taxon>Metazoa</taxon>
        <taxon>Ecdysozoa</taxon>
        <taxon>Arthropoda</taxon>
        <taxon>Hexapoda</taxon>
        <taxon>Insecta</taxon>
        <taxon>Pterygota</taxon>
        <taxon>Neoptera</taxon>
        <taxon>Endopterygota</taxon>
        <taxon>Diptera</taxon>
        <taxon>Nematocera</taxon>
        <taxon>Chironomoidea</taxon>
        <taxon>Ceratopogonidae</taxon>
        <taxon>Ceratopogoninae</taxon>
        <taxon>Culicoides</taxon>
        <taxon>Monoculicoides</taxon>
    </lineage>
</organism>
<evidence type="ECO:0000256" key="2">
    <source>
        <dbReference type="ARBA" id="ARBA00022670"/>
    </source>
</evidence>
<dbReference type="Gene3D" id="3.90.70.10">
    <property type="entry name" value="Cysteine proteinases"/>
    <property type="match status" value="1"/>
</dbReference>
<feature type="domain" description="Peptidase C1A papain C-terminal" evidence="6">
    <location>
        <begin position="169"/>
        <end position="384"/>
    </location>
</feature>